<gene>
    <name evidence="2" type="ORF">NPIL_71561</name>
</gene>
<evidence type="ECO:0000313" key="3">
    <source>
        <dbReference type="Proteomes" id="UP000887013"/>
    </source>
</evidence>
<accession>A0A8X6PAF1</accession>
<reference evidence="2" key="1">
    <citation type="submission" date="2020-08" db="EMBL/GenBank/DDBJ databases">
        <title>Multicomponent nature underlies the extraordinary mechanical properties of spider dragline silk.</title>
        <authorList>
            <person name="Kono N."/>
            <person name="Nakamura H."/>
            <person name="Mori M."/>
            <person name="Yoshida Y."/>
            <person name="Ohtoshi R."/>
            <person name="Malay A.D."/>
            <person name="Moran D.A.P."/>
            <person name="Tomita M."/>
            <person name="Numata K."/>
            <person name="Arakawa K."/>
        </authorList>
    </citation>
    <scope>NUCLEOTIDE SEQUENCE</scope>
</reference>
<feature type="region of interest" description="Disordered" evidence="1">
    <location>
        <begin position="72"/>
        <end position="112"/>
    </location>
</feature>
<organism evidence="2 3">
    <name type="scientific">Nephila pilipes</name>
    <name type="common">Giant wood spider</name>
    <name type="synonym">Nephila maculata</name>
    <dbReference type="NCBI Taxonomy" id="299642"/>
    <lineage>
        <taxon>Eukaryota</taxon>
        <taxon>Metazoa</taxon>
        <taxon>Ecdysozoa</taxon>
        <taxon>Arthropoda</taxon>
        <taxon>Chelicerata</taxon>
        <taxon>Arachnida</taxon>
        <taxon>Araneae</taxon>
        <taxon>Araneomorphae</taxon>
        <taxon>Entelegynae</taxon>
        <taxon>Araneoidea</taxon>
        <taxon>Nephilidae</taxon>
        <taxon>Nephila</taxon>
    </lineage>
</organism>
<evidence type="ECO:0000256" key="1">
    <source>
        <dbReference type="SAM" id="MobiDB-lite"/>
    </source>
</evidence>
<dbReference type="EMBL" id="BMAW01018803">
    <property type="protein sequence ID" value="GFT60227.1"/>
    <property type="molecule type" value="Genomic_DNA"/>
</dbReference>
<dbReference type="AlphaFoldDB" id="A0A8X6PAF1"/>
<dbReference type="OrthoDB" id="30195at2759"/>
<protein>
    <submittedName>
        <fullName evidence="2">Uncharacterized protein</fullName>
    </submittedName>
</protein>
<proteinExistence type="predicted"/>
<name>A0A8X6PAF1_NEPPI</name>
<feature type="compositionally biased region" description="Acidic residues" evidence="1">
    <location>
        <begin position="96"/>
        <end position="112"/>
    </location>
</feature>
<comment type="caution">
    <text evidence="2">The sequence shown here is derived from an EMBL/GenBank/DDBJ whole genome shotgun (WGS) entry which is preliminary data.</text>
</comment>
<evidence type="ECO:0000313" key="2">
    <source>
        <dbReference type="EMBL" id="GFT60227.1"/>
    </source>
</evidence>
<dbReference type="Proteomes" id="UP000887013">
    <property type="component" value="Unassembled WGS sequence"/>
</dbReference>
<sequence length="112" mass="12603">MRKLKKPLSPKINNQIAAIENNRSKKPCRVPIIAASISGDLDSYLIVYRSFLKELYKILNLEDFNFTVFEKSPNDNEVDDMNVSEITSSEQAADGILDDESESSSSENDLET</sequence>
<keyword evidence="3" id="KW-1185">Reference proteome</keyword>